<accession>A0A7I8KG04</accession>
<name>A0A7I8KG04_SPIIN</name>
<reference evidence="2" key="1">
    <citation type="submission" date="2020-02" db="EMBL/GenBank/DDBJ databases">
        <authorList>
            <person name="Scholz U."/>
            <person name="Mascher M."/>
            <person name="Fiebig A."/>
        </authorList>
    </citation>
    <scope>NUCLEOTIDE SEQUENCE</scope>
</reference>
<dbReference type="PANTHER" id="PTHR31414">
    <property type="entry name" value="TRANSMEMBRANE PROTEIN DDB_G0292058"/>
    <property type="match status" value="1"/>
</dbReference>
<feature type="transmembrane region" description="Helical" evidence="1">
    <location>
        <begin position="221"/>
        <end position="243"/>
    </location>
</feature>
<proteinExistence type="predicted"/>
<dbReference type="Proteomes" id="UP000663760">
    <property type="component" value="Chromosome 5"/>
</dbReference>
<dbReference type="OrthoDB" id="1922814at2759"/>
<evidence type="ECO:0000256" key="1">
    <source>
        <dbReference type="SAM" id="Phobius"/>
    </source>
</evidence>
<dbReference type="EMBL" id="LR746268">
    <property type="protein sequence ID" value="CAA7396633.1"/>
    <property type="molecule type" value="Genomic_DNA"/>
</dbReference>
<keyword evidence="1" id="KW-0812">Transmembrane</keyword>
<dbReference type="PANTHER" id="PTHR31414:SF18">
    <property type="entry name" value="TRANSMEMBRANE PROTEIN-RELATED"/>
    <property type="match status" value="1"/>
</dbReference>
<keyword evidence="1" id="KW-1133">Transmembrane helix</keyword>
<protein>
    <submittedName>
        <fullName evidence="2">Uncharacterized protein</fullName>
    </submittedName>
</protein>
<keyword evidence="3" id="KW-1185">Reference proteome</keyword>
<keyword evidence="1" id="KW-0472">Membrane</keyword>
<organism evidence="2 3">
    <name type="scientific">Spirodela intermedia</name>
    <name type="common">Intermediate duckweed</name>
    <dbReference type="NCBI Taxonomy" id="51605"/>
    <lineage>
        <taxon>Eukaryota</taxon>
        <taxon>Viridiplantae</taxon>
        <taxon>Streptophyta</taxon>
        <taxon>Embryophyta</taxon>
        <taxon>Tracheophyta</taxon>
        <taxon>Spermatophyta</taxon>
        <taxon>Magnoliopsida</taxon>
        <taxon>Liliopsida</taxon>
        <taxon>Araceae</taxon>
        <taxon>Lemnoideae</taxon>
        <taxon>Spirodela</taxon>
    </lineage>
</organism>
<dbReference type="GO" id="GO:0016020">
    <property type="term" value="C:membrane"/>
    <property type="evidence" value="ECO:0007669"/>
    <property type="project" value="TreeGrafter"/>
</dbReference>
<dbReference type="InterPro" id="IPR040283">
    <property type="entry name" value="DDB_G0292058-like"/>
</dbReference>
<evidence type="ECO:0000313" key="3">
    <source>
        <dbReference type="Proteomes" id="UP000663760"/>
    </source>
</evidence>
<sequence>MAAHSSVLDMLRTVLVRGQVEATDYQTLFSPVVHPPKKRSPSLNQRRRRRLLLRFAGDTCVAFDQYLRDPGNSSLGEIIPCNRQVSARSAMRESRARIHDFIDKVNANLSKRRHRSPAAALLPPRSFVCNPFSPPPEYSYRPENCSEGEIRPEDIPQILGGHACSIGDDRACGILTYAAAAQSLLSLFPTLEELASCRPVREAFAGVVSGHCGPLGRSSRMALAGIAALATTMVFLVLAWATAASQDCKHHTSNVSNHCQRQEMGSPAQSPA</sequence>
<gene>
    <name evidence="2" type="ORF">SI8410_05007296</name>
</gene>
<dbReference type="AlphaFoldDB" id="A0A7I8KG04"/>
<evidence type="ECO:0000313" key="2">
    <source>
        <dbReference type="EMBL" id="CAA7396633.1"/>
    </source>
</evidence>